<organism evidence="1 2">
    <name type="scientific">Sphaerodactylus townsendi</name>
    <dbReference type="NCBI Taxonomy" id="933632"/>
    <lineage>
        <taxon>Eukaryota</taxon>
        <taxon>Metazoa</taxon>
        <taxon>Chordata</taxon>
        <taxon>Craniata</taxon>
        <taxon>Vertebrata</taxon>
        <taxon>Euteleostomi</taxon>
        <taxon>Lepidosauria</taxon>
        <taxon>Squamata</taxon>
        <taxon>Bifurcata</taxon>
        <taxon>Gekkota</taxon>
        <taxon>Sphaerodactylidae</taxon>
        <taxon>Sphaerodactylus</taxon>
    </lineage>
</organism>
<accession>A0ACB8FLX9</accession>
<evidence type="ECO:0000313" key="1">
    <source>
        <dbReference type="EMBL" id="KAH8006287.1"/>
    </source>
</evidence>
<sequence length="150" mass="15548">MPFCCVVELELFWKRLGGTGWPGALALETPVRTVGAALQVSAAGELRHLPKPGRESLQEPRPPPLKLGLPGMAEMPLFGADRRPGGLQGEGGNPRGSSGTEKEATAVPGVGPSRAEVNVTVDYIRPASSATDTAPAFSERTCATVTIGGM</sequence>
<name>A0ACB8FLX9_9SAUR</name>
<dbReference type="Proteomes" id="UP000827872">
    <property type="component" value="Linkage Group LG06"/>
</dbReference>
<comment type="caution">
    <text evidence="1">The sequence shown here is derived from an EMBL/GenBank/DDBJ whole genome shotgun (WGS) entry which is preliminary data.</text>
</comment>
<protein>
    <submittedName>
        <fullName evidence="1">Uncharacterized protein</fullName>
    </submittedName>
</protein>
<gene>
    <name evidence="1" type="ORF">K3G42_001622</name>
</gene>
<keyword evidence="2" id="KW-1185">Reference proteome</keyword>
<dbReference type="EMBL" id="CM037619">
    <property type="protein sequence ID" value="KAH8006287.1"/>
    <property type="molecule type" value="Genomic_DNA"/>
</dbReference>
<reference evidence="1" key="1">
    <citation type="submission" date="2021-08" db="EMBL/GenBank/DDBJ databases">
        <title>The first chromosome-level gecko genome reveals the dynamic sex chromosomes of Neotropical dwarf geckos (Sphaerodactylidae: Sphaerodactylus).</title>
        <authorList>
            <person name="Pinto B.J."/>
            <person name="Keating S.E."/>
            <person name="Gamble T."/>
        </authorList>
    </citation>
    <scope>NUCLEOTIDE SEQUENCE</scope>
    <source>
        <strain evidence="1">TG3544</strain>
    </source>
</reference>
<proteinExistence type="predicted"/>
<evidence type="ECO:0000313" key="2">
    <source>
        <dbReference type="Proteomes" id="UP000827872"/>
    </source>
</evidence>